<dbReference type="PANTHER" id="PTHR33337:SF30">
    <property type="entry name" value="DUF636 DOMAIN PROTEIN (AFU_ORTHOLOGUE AFUA_1G03180)"/>
    <property type="match status" value="1"/>
</dbReference>
<gene>
    <name evidence="6" type="ORF">OGAPHI_001373</name>
</gene>
<evidence type="ECO:0000256" key="3">
    <source>
        <dbReference type="ARBA" id="ARBA00022833"/>
    </source>
</evidence>
<evidence type="ECO:0000259" key="5">
    <source>
        <dbReference type="PROSITE" id="PS51891"/>
    </source>
</evidence>
<keyword evidence="4" id="KW-0456">Lyase</keyword>
<dbReference type="GO" id="GO:0046872">
    <property type="term" value="F:metal ion binding"/>
    <property type="evidence" value="ECO:0007669"/>
    <property type="project" value="UniProtKB-KW"/>
</dbReference>
<evidence type="ECO:0000256" key="4">
    <source>
        <dbReference type="ARBA" id="ARBA00023239"/>
    </source>
</evidence>
<dbReference type="SUPFAM" id="SSF51316">
    <property type="entry name" value="Mss4-like"/>
    <property type="match status" value="1"/>
</dbReference>
<dbReference type="OrthoDB" id="4001640at2759"/>
<name>A0A9P8PDE6_9ASCO</name>
<comment type="caution">
    <text evidence="6">The sequence shown here is derived from an EMBL/GenBank/DDBJ whole genome shotgun (WGS) entry which is preliminary data.</text>
</comment>
<accession>A0A9P8PDE6</accession>
<keyword evidence="2" id="KW-0479">Metal-binding</keyword>
<keyword evidence="7" id="KW-1185">Reference proteome</keyword>
<reference evidence="6" key="2">
    <citation type="submission" date="2021-01" db="EMBL/GenBank/DDBJ databases">
        <authorList>
            <person name="Schikora-Tamarit M.A."/>
        </authorList>
    </citation>
    <scope>NUCLEOTIDE SEQUENCE</scope>
    <source>
        <strain evidence="6">CBS6075</strain>
    </source>
</reference>
<organism evidence="6 7">
    <name type="scientific">Ogataea philodendri</name>
    <dbReference type="NCBI Taxonomy" id="1378263"/>
    <lineage>
        <taxon>Eukaryota</taxon>
        <taxon>Fungi</taxon>
        <taxon>Dikarya</taxon>
        <taxon>Ascomycota</taxon>
        <taxon>Saccharomycotina</taxon>
        <taxon>Pichiomycetes</taxon>
        <taxon>Pichiales</taxon>
        <taxon>Pichiaceae</taxon>
        <taxon>Ogataea</taxon>
    </lineage>
</organism>
<keyword evidence="3" id="KW-0862">Zinc</keyword>
<dbReference type="GO" id="GO:0016846">
    <property type="term" value="F:carbon-sulfur lyase activity"/>
    <property type="evidence" value="ECO:0007669"/>
    <property type="project" value="InterPro"/>
</dbReference>
<dbReference type="EMBL" id="JAEUBE010000137">
    <property type="protein sequence ID" value="KAH3669252.1"/>
    <property type="molecule type" value="Genomic_DNA"/>
</dbReference>
<dbReference type="AlphaFoldDB" id="A0A9P8PDE6"/>
<proteinExistence type="inferred from homology"/>
<dbReference type="Gene3D" id="3.90.1590.10">
    <property type="entry name" value="glutathione-dependent formaldehyde- activating enzyme (gfa)"/>
    <property type="match status" value="1"/>
</dbReference>
<comment type="similarity">
    <text evidence="1">Belongs to the Gfa family.</text>
</comment>
<dbReference type="InterPro" id="IPR011057">
    <property type="entry name" value="Mss4-like_sf"/>
</dbReference>
<dbReference type="Proteomes" id="UP000769157">
    <property type="component" value="Unassembled WGS sequence"/>
</dbReference>
<protein>
    <recommendedName>
        <fullName evidence="5">CENP-V/GFA domain-containing protein</fullName>
    </recommendedName>
</protein>
<dbReference type="Pfam" id="PF04828">
    <property type="entry name" value="GFA"/>
    <property type="match status" value="1"/>
</dbReference>
<dbReference type="InterPro" id="IPR006913">
    <property type="entry name" value="CENP-V/GFA"/>
</dbReference>
<evidence type="ECO:0000313" key="7">
    <source>
        <dbReference type="Proteomes" id="UP000769157"/>
    </source>
</evidence>
<dbReference type="RefSeq" id="XP_046063515.1">
    <property type="nucleotide sequence ID" value="XM_046202127.1"/>
</dbReference>
<dbReference type="PROSITE" id="PS51891">
    <property type="entry name" value="CENP_V_GFA"/>
    <property type="match status" value="1"/>
</dbReference>
<sequence length="135" mass="15078">MYSGSCGCREISFTLAAKPSKLTKCFCSDCRKFSSFFGQLAALHQAADFKLNDPKGYLKVHVVTTTRSGLPKRRFLCGNCGSSIYTIPRGHEGELVRIRPTLLDGDFNDYMEGVPVNAIFTEELEKFQVKDVKLI</sequence>
<dbReference type="GeneID" id="70233341"/>
<evidence type="ECO:0000256" key="1">
    <source>
        <dbReference type="ARBA" id="ARBA00005495"/>
    </source>
</evidence>
<evidence type="ECO:0000313" key="6">
    <source>
        <dbReference type="EMBL" id="KAH3669252.1"/>
    </source>
</evidence>
<reference evidence="6" key="1">
    <citation type="journal article" date="2021" name="Open Biol.">
        <title>Shared evolutionary footprints suggest mitochondrial oxidative damage underlies multiple complex I losses in fungi.</title>
        <authorList>
            <person name="Schikora-Tamarit M.A."/>
            <person name="Marcet-Houben M."/>
            <person name="Nosek J."/>
            <person name="Gabaldon T."/>
        </authorList>
    </citation>
    <scope>NUCLEOTIDE SEQUENCE</scope>
    <source>
        <strain evidence="6">CBS6075</strain>
    </source>
</reference>
<feature type="domain" description="CENP-V/GFA" evidence="5">
    <location>
        <begin position="2"/>
        <end position="125"/>
    </location>
</feature>
<evidence type="ECO:0000256" key="2">
    <source>
        <dbReference type="ARBA" id="ARBA00022723"/>
    </source>
</evidence>
<dbReference type="PANTHER" id="PTHR33337">
    <property type="entry name" value="GFA DOMAIN-CONTAINING PROTEIN"/>
    <property type="match status" value="1"/>
</dbReference>